<evidence type="ECO:0000313" key="1">
    <source>
        <dbReference type="EMBL" id="KUK87289.1"/>
    </source>
</evidence>
<evidence type="ECO:0000313" key="2">
    <source>
        <dbReference type="Proteomes" id="UP000053467"/>
    </source>
</evidence>
<evidence type="ECO:0008006" key="3">
    <source>
        <dbReference type="Google" id="ProtNLM"/>
    </source>
</evidence>
<name>A0A101I2J6_UNCT6</name>
<sequence>MKEKDQITRILATDCGSTTTKAILIEKRENEYRLIVRGEAPTTVEAPYEDVTKGVLNAIREVEELAGIRILDGENIIKRERSEDDGVDIYISTSSAGGGLQMMVAGVVDKMSAESAARAALGAGSIVMDVIATNDKRMDHERIKRIRTLRPDMILLSGGTDGGTITHVVQLAEIIQAADPKPRFGAGYKLPVIYAGNNKAVDEIKERLEKKTALYVVDNLRPTLEKENLKPARDKIHDLFMEHVMAQAPGYRKLMDMTDVPIMPTPGAVGLLIETIGKRDKIEVLGVDIGGATTDVFSYFQNTFNRTVSANLGMSYSISNVVKEAGLKNIMRWVPFHMDEKDLRNRIRNKMIRPTTIPSTLDELQIEQAISREALRLALEQHKTMAVGLKGVQKERTISDAFEQTSTGETLVNMLTLNLIVGSGGVLSHAPRRVQSALMMIDAFLPEGITMLTVDSIFMMPQLGVLSTVHEKAATEVFEKDCLIRLGSCIAPIGNIKEGQEAVRVKFDDKEFVFNFGDMGVIPLELNKKVKAVISVAKGLDLGNGKGKEVESELEGGVVGVIVDARGRRPFVLPENDNDRVNKLKKWIKSLNVYPEK</sequence>
<organism evidence="1 2">
    <name type="scientific">candidate division TA06 bacterium 34_109</name>
    <dbReference type="NCBI Taxonomy" id="1635277"/>
    <lineage>
        <taxon>Bacteria</taxon>
        <taxon>Bacteria division TA06</taxon>
    </lineage>
</organism>
<dbReference type="Proteomes" id="UP000053467">
    <property type="component" value="Unassembled WGS sequence"/>
</dbReference>
<protein>
    <recommendedName>
        <fullName evidence="3">Methylaspartate mutase</fullName>
    </recommendedName>
</protein>
<accession>A0A101I2J6</accession>
<dbReference type="InterPro" id="IPR006230">
    <property type="entry name" value="MutL"/>
</dbReference>
<dbReference type="AlphaFoldDB" id="A0A101I2J6"/>
<proteinExistence type="predicted"/>
<dbReference type="EMBL" id="LGGX01000006">
    <property type="protein sequence ID" value="KUK87289.1"/>
    <property type="molecule type" value="Genomic_DNA"/>
</dbReference>
<dbReference type="Pfam" id="PF13941">
    <property type="entry name" value="MutL"/>
    <property type="match status" value="1"/>
</dbReference>
<gene>
    <name evidence="1" type="ORF">XE03_0897</name>
</gene>
<comment type="caution">
    <text evidence="1">The sequence shown here is derived from an EMBL/GenBank/DDBJ whole genome shotgun (WGS) entry which is preliminary data.</text>
</comment>
<reference evidence="2" key="1">
    <citation type="journal article" date="2015" name="MBio">
        <title>Genome-Resolved Metagenomic Analysis Reveals Roles for Candidate Phyla and Other Microbial Community Members in Biogeochemical Transformations in Oil Reservoirs.</title>
        <authorList>
            <person name="Hu P."/>
            <person name="Tom L."/>
            <person name="Singh A."/>
            <person name="Thomas B.C."/>
            <person name="Baker B.J."/>
            <person name="Piceno Y.M."/>
            <person name="Andersen G.L."/>
            <person name="Banfield J.F."/>
        </authorList>
    </citation>
    <scope>NUCLEOTIDE SEQUENCE [LARGE SCALE GENOMIC DNA]</scope>
</reference>